<feature type="domain" description="EAL" evidence="3">
    <location>
        <begin position="512"/>
        <end position="765"/>
    </location>
</feature>
<dbReference type="PANTHER" id="PTHR44757">
    <property type="entry name" value="DIGUANYLATE CYCLASE DGCP"/>
    <property type="match status" value="1"/>
</dbReference>
<dbReference type="Pfam" id="PF00563">
    <property type="entry name" value="EAL"/>
    <property type="match status" value="1"/>
</dbReference>
<dbReference type="AlphaFoldDB" id="A0A1V0B3E1"/>
<feature type="domain" description="GGDEF" evidence="4">
    <location>
        <begin position="370"/>
        <end position="503"/>
    </location>
</feature>
<evidence type="ECO:0000313" key="5">
    <source>
        <dbReference type="EMBL" id="AQZ94447.1"/>
    </source>
</evidence>
<feature type="transmembrane region" description="Helical" evidence="2">
    <location>
        <begin position="12"/>
        <end position="31"/>
    </location>
</feature>
<keyword evidence="2" id="KW-1133">Transmembrane helix</keyword>
<evidence type="ECO:0000256" key="2">
    <source>
        <dbReference type="SAM" id="Phobius"/>
    </source>
</evidence>
<dbReference type="SMART" id="SM00052">
    <property type="entry name" value="EAL"/>
    <property type="match status" value="1"/>
</dbReference>
<dbReference type="InterPro" id="IPR029787">
    <property type="entry name" value="Nucleotide_cyclase"/>
</dbReference>
<dbReference type="SMART" id="SM00267">
    <property type="entry name" value="GGDEF"/>
    <property type="match status" value="1"/>
</dbReference>
<evidence type="ECO:0000313" key="6">
    <source>
        <dbReference type="Proteomes" id="UP000243488"/>
    </source>
</evidence>
<dbReference type="InterPro" id="IPR000160">
    <property type="entry name" value="GGDEF_dom"/>
</dbReference>
<dbReference type="Proteomes" id="UP000243488">
    <property type="component" value="Chromosome"/>
</dbReference>
<organism evidence="5 6">
    <name type="scientific">Halopseudomonas phragmitis</name>
    <dbReference type="NCBI Taxonomy" id="1931241"/>
    <lineage>
        <taxon>Bacteria</taxon>
        <taxon>Pseudomonadati</taxon>
        <taxon>Pseudomonadota</taxon>
        <taxon>Gammaproteobacteria</taxon>
        <taxon>Pseudomonadales</taxon>
        <taxon>Pseudomonadaceae</taxon>
        <taxon>Halopseudomonas</taxon>
    </lineage>
</organism>
<dbReference type="NCBIfam" id="TIGR00254">
    <property type="entry name" value="GGDEF"/>
    <property type="match status" value="1"/>
</dbReference>
<dbReference type="InterPro" id="IPR001633">
    <property type="entry name" value="EAL_dom"/>
</dbReference>
<keyword evidence="1" id="KW-0175">Coiled coil</keyword>
<dbReference type="Gene3D" id="3.30.70.270">
    <property type="match status" value="1"/>
</dbReference>
<name>A0A1V0B3E1_9GAMM</name>
<reference evidence="5 6" key="1">
    <citation type="submission" date="2017-03" db="EMBL/GenBank/DDBJ databases">
        <title>Complete genome sequence of the novel DNRA strain Pseudomonas sp. S-6-2 isolated from Chinese polluted river sediment. Journal of Biotechnology.</title>
        <authorList>
            <person name="Li J."/>
            <person name="Xiang F."/>
            <person name="Wang L."/>
            <person name="Xi L."/>
            <person name="Liu J."/>
        </authorList>
    </citation>
    <scope>NUCLEOTIDE SEQUENCE [LARGE SCALE GENOMIC DNA]</scope>
    <source>
        <strain evidence="5 6">S-6-2</strain>
    </source>
</reference>
<dbReference type="Gene3D" id="3.30.450.20">
    <property type="entry name" value="PAS domain"/>
    <property type="match status" value="1"/>
</dbReference>
<dbReference type="PROSITE" id="PS50887">
    <property type="entry name" value="GGDEF"/>
    <property type="match status" value="1"/>
</dbReference>
<dbReference type="KEGG" id="ppha:BVH74_06615"/>
<dbReference type="InterPro" id="IPR043128">
    <property type="entry name" value="Rev_trsase/Diguanyl_cyclase"/>
</dbReference>
<evidence type="ECO:0000256" key="1">
    <source>
        <dbReference type="SAM" id="Coils"/>
    </source>
</evidence>
<keyword evidence="2" id="KW-0472">Membrane</keyword>
<dbReference type="Gene3D" id="3.20.20.450">
    <property type="entry name" value="EAL domain"/>
    <property type="match status" value="1"/>
</dbReference>
<dbReference type="SUPFAM" id="SSF141868">
    <property type="entry name" value="EAL domain-like"/>
    <property type="match status" value="1"/>
</dbReference>
<dbReference type="STRING" id="1931241.BVH74_06615"/>
<dbReference type="EMBL" id="CP020100">
    <property type="protein sequence ID" value="AQZ94447.1"/>
    <property type="molecule type" value="Genomic_DNA"/>
</dbReference>
<dbReference type="InterPro" id="IPR035919">
    <property type="entry name" value="EAL_sf"/>
</dbReference>
<dbReference type="CDD" id="cd01949">
    <property type="entry name" value="GGDEF"/>
    <property type="match status" value="1"/>
</dbReference>
<protein>
    <submittedName>
        <fullName evidence="5">GGDEF-domain containing protein</fullName>
    </submittedName>
</protein>
<sequence length="773" mass="85896">MRSRLPVSPGVIQTVLLALGLLIIVLVWTHYRMLDQRAREQSLDWKAAEHLNLAVIIAENLKQITDRARALGSEAARSGVIDAGRARPLAVLLASDPVFNRLVAFNSEGELLFASHDQGPEVLASDWREQLQAHRSEFGLAPFLLAAEPDAALRPSWRLPILLPVADTRSQRLEMLLLIELDIGYLASLYQHLDLGRTGFIRLLDGAGNERMRADSSGVQFAVSRLQPALPARGSLQGQFSTILGGLRYQSMYRRMPQHGFTVMVSQSQAEILAPVEAAVARQRWLSLLISLVIAGSLLWLLRMLRTQQIAYQALQASAAENRQLIERLEKEHDRSSRAASTDHLSGLFNRRQFIQVAAEILAQQRSRRRLLAVLFIDLDRFKSINDTLGHRIGDLLLQAVAGRIQRLLEPGDQAARFGGDEFVVLLAGGRTELQIDQWVATLTERLSSTYQLDDIELNTSPSIGIAICPRDAQDVDGLIRNADAAMYSAKRAGRGRYRFYDASLNTGNVEAFHLEQGFAEALRSHQFVLQFQPLVHLDSGRIDGYEALVRWRHPHYGLLYPDRFIAVAERSGFIVSLGQEVLRLACEQLAQWHEAGLETSVAVNVSALQLAQPEFADTVLELLAGLSLPAQRLELEITETAILQRESPALDNLHRLRVAGIGVSLDDFGQGYAGFAHLQALPLTRLKIDRSLIAQLSNSHDDSLIVSTTIILAKRLKLQVVAEGVETREQRVHLRLAGCDLAQGYHFSRPMDAEAVPAFEEDFNAEKVKVPS</sequence>
<keyword evidence="2" id="KW-0812">Transmembrane</keyword>
<dbReference type="InterPro" id="IPR052155">
    <property type="entry name" value="Biofilm_reg_signaling"/>
</dbReference>
<dbReference type="CDD" id="cd01948">
    <property type="entry name" value="EAL"/>
    <property type="match status" value="1"/>
</dbReference>
<accession>A0A1V0B3E1</accession>
<dbReference type="Pfam" id="PF00990">
    <property type="entry name" value="GGDEF"/>
    <property type="match status" value="1"/>
</dbReference>
<feature type="coiled-coil region" evidence="1">
    <location>
        <begin position="312"/>
        <end position="339"/>
    </location>
</feature>
<keyword evidence="6" id="KW-1185">Reference proteome</keyword>
<proteinExistence type="predicted"/>
<dbReference type="RefSeq" id="WP_080049300.1">
    <property type="nucleotide sequence ID" value="NZ_CP020100.1"/>
</dbReference>
<gene>
    <name evidence="5" type="ORF">BVH74_06615</name>
</gene>
<evidence type="ECO:0000259" key="4">
    <source>
        <dbReference type="PROSITE" id="PS50887"/>
    </source>
</evidence>
<evidence type="ECO:0000259" key="3">
    <source>
        <dbReference type="PROSITE" id="PS50883"/>
    </source>
</evidence>
<feature type="transmembrane region" description="Helical" evidence="2">
    <location>
        <begin position="285"/>
        <end position="302"/>
    </location>
</feature>
<dbReference type="PROSITE" id="PS50883">
    <property type="entry name" value="EAL"/>
    <property type="match status" value="1"/>
</dbReference>
<dbReference type="SUPFAM" id="SSF55073">
    <property type="entry name" value="Nucleotide cyclase"/>
    <property type="match status" value="1"/>
</dbReference>
<dbReference type="PANTHER" id="PTHR44757:SF2">
    <property type="entry name" value="BIOFILM ARCHITECTURE MAINTENANCE PROTEIN MBAA"/>
    <property type="match status" value="1"/>
</dbReference>